<gene>
    <name evidence="3" type="ORF">POSPLADRAFT_1149077</name>
</gene>
<dbReference type="GO" id="GO:0046982">
    <property type="term" value="F:protein heterodimerization activity"/>
    <property type="evidence" value="ECO:0007669"/>
    <property type="project" value="InterPro"/>
</dbReference>
<feature type="region of interest" description="Disordered" evidence="1">
    <location>
        <begin position="96"/>
        <end position="122"/>
    </location>
</feature>
<evidence type="ECO:0000313" key="3">
    <source>
        <dbReference type="EMBL" id="OSX59781.1"/>
    </source>
</evidence>
<name>A0A1X6MTR2_9APHY</name>
<dbReference type="Pfam" id="PF00125">
    <property type="entry name" value="Histone"/>
    <property type="match status" value="1"/>
</dbReference>
<dbReference type="GO" id="GO:0003677">
    <property type="term" value="F:DNA binding"/>
    <property type="evidence" value="ECO:0007669"/>
    <property type="project" value="InterPro"/>
</dbReference>
<evidence type="ECO:0000313" key="4">
    <source>
        <dbReference type="Proteomes" id="UP000194127"/>
    </source>
</evidence>
<dbReference type="Gene3D" id="1.10.20.10">
    <property type="entry name" value="Histone, subunit A"/>
    <property type="match status" value="1"/>
</dbReference>
<dbReference type="Proteomes" id="UP000194127">
    <property type="component" value="Unassembled WGS sequence"/>
</dbReference>
<dbReference type="RefSeq" id="XP_024336575.1">
    <property type="nucleotide sequence ID" value="XM_024486261.1"/>
</dbReference>
<evidence type="ECO:0000259" key="2">
    <source>
        <dbReference type="Pfam" id="PF00125"/>
    </source>
</evidence>
<dbReference type="SUPFAM" id="SSF47113">
    <property type="entry name" value="Histone-fold"/>
    <property type="match status" value="1"/>
</dbReference>
<organism evidence="3 4">
    <name type="scientific">Postia placenta MAD-698-R-SB12</name>
    <dbReference type="NCBI Taxonomy" id="670580"/>
    <lineage>
        <taxon>Eukaryota</taxon>
        <taxon>Fungi</taxon>
        <taxon>Dikarya</taxon>
        <taxon>Basidiomycota</taxon>
        <taxon>Agaricomycotina</taxon>
        <taxon>Agaricomycetes</taxon>
        <taxon>Polyporales</taxon>
        <taxon>Adustoporiaceae</taxon>
        <taxon>Rhodonia</taxon>
    </lineage>
</organism>
<feature type="domain" description="Core Histone H2A/H2B/H3" evidence="2">
    <location>
        <begin position="150"/>
        <end position="231"/>
    </location>
</feature>
<accession>A0A1X6MTR2</accession>
<dbReference type="InterPro" id="IPR009072">
    <property type="entry name" value="Histone-fold"/>
</dbReference>
<keyword evidence="4" id="KW-1185">Reference proteome</keyword>
<dbReference type="OrthoDB" id="636685at2759"/>
<dbReference type="InterPro" id="IPR007125">
    <property type="entry name" value="H2A/H2B/H3"/>
</dbReference>
<dbReference type="AlphaFoldDB" id="A0A1X6MTR2"/>
<sequence>MPFTKIYYPSDRGTPLENTGLNVVCNQEYAQAVQHVHYHIIPAPTAFSTATSSNAAAGEVDHVAKPLTQKEMHLKEFQNRNLLDDDEARQLTSMATFDYDDSMEGPSTLHDDPQTIGYDDPQSEPLDIPDDALADDDEPIQGATVISDTKKAREKKKFAYDPKREPGKTHAPLSKVRQITKADRELPVVQKEALFVLAIAAEEFVRRMAGAAERIAKRDQRTTQQMRDLDLILMPPLEETVGHKGKTKQPKEKIVDSARGPLDRFVAKDPRDEEDLAAQIIVNEDGTMSMELKVMVYLPAVLSNLAHQKFPSILTVWSASAVRIGLIYSTFSAYSGGLPTGCS</sequence>
<reference evidence="3 4" key="1">
    <citation type="submission" date="2017-04" db="EMBL/GenBank/DDBJ databases">
        <title>Genome Sequence of the Model Brown-Rot Fungus Postia placenta SB12.</title>
        <authorList>
            <consortium name="DOE Joint Genome Institute"/>
            <person name="Gaskell J."/>
            <person name="Kersten P."/>
            <person name="Larrondo L.F."/>
            <person name="Canessa P."/>
            <person name="Martinez D."/>
            <person name="Hibbett D."/>
            <person name="Schmoll M."/>
            <person name="Kubicek C.P."/>
            <person name="Martinez A.T."/>
            <person name="Yadav J."/>
            <person name="Master E."/>
            <person name="Magnuson J.K."/>
            <person name="James T."/>
            <person name="Yaver D."/>
            <person name="Berka R."/>
            <person name="Labutti K."/>
            <person name="Lipzen A."/>
            <person name="Aerts A."/>
            <person name="Barry K."/>
            <person name="Henrissat B."/>
            <person name="Blanchette R."/>
            <person name="Grigoriev I."/>
            <person name="Cullen D."/>
        </authorList>
    </citation>
    <scope>NUCLEOTIDE SEQUENCE [LARGE SCALE GENOMIC DNA]</scope>
    <source>
        <strain evidence="3 4">MAD-698-R-SB12</strain>
    </source>
</reference>
<proteinExistence type="predicted"/>
<dbReference type="GeneID" id="36331210"/>
<dbReference type="EMBL" id="KZ110601">
    <property type="protein sequence ID" value="OSX59781.1"/>
    <property type="molecule type" value="Genomic_DNA"/>
</dbReference>
<evidence type="ECO:0000256" key="1">
    <source>
        <dbReference type="SAM" id="MobiDB-lite"/>
    </source>
</evidence>
<protein>
    <recommendedName>
        <fullName evidence="2">Core Histone H2A/H2B/H3 domain-containing protein</fullName>
    </recommendedName>
</protein>
<dbReference type="STRING" id="670580.A0A1X6MTR2"/>